<sequence length="39" mass="4098">MGGSSDNGQVTVTFKVGGKVSNTLPDTRGTVKTQQFPRT</sequence>
<proteinExistence type="predicted"/>
<feature type="compositionally biased region" description="Polar residues" evidence="1">
    <location>
        <begin position="20"/>
        <end position="39"/>
    </location>
</feature>
<feature type="region of interest" description="Disordered" evidence="1">
    <location>
        <begin position="19"/>
        <end position="39"/>
    </location>
</feature>
<accession>A0AB39C4M2</accession>
<evidence type="ECO:0000256" key="1">
    <source>
        <dbReference type="SAM" id="MobiDB-lite"/>
    </source>
</evidence>
<evidence type="ECO:0000313" key="2">
    <source>
        <dbReference type="EMBL" id="XDJ01522.1"/>
    </source>
</evidence>
<dbReference type="EMBL" id="PP935706">
    <property type="protein sequence ID" value="XDJ01522.1"/>
    <property type="molecule type" value="Genomic_DNA"/>
</dbReference>
<protein>
    <submittedName>
        <fullName evidence="2">Uncharacterized protein</fullName>
    </submittedName>
</protein>
<organism evidence="2">
    <name type="scientific">Salmonella phage vB_SE130_2P</name>
    <dbReference type="NCBI Taxonomy" id="3236707"/>
    <lineage>
        <taxon>Viruses</taxon>
    </lineage>
</organism>
<reference evidence="2" key="1">
    <citation type="submission" date="2024-06" db="EMBL/GenBank/DDBJ databases">
        <authorList>
            <person name="Mutai I.J."/>
            <person name="Gurusinghe A."/>
            <person name="Wang B."/>
            <person name="Clark M."/>
            <person name="Bhandare S.G."/>
        </authorList>
    </citation>
    <scope>NUCLEOTIDE SEQUENCE</scope>
</reference>
<name>A0AB39C4M2_9VIRU</name>